<dbReference type="OrthoDB" id="254175at2"/>
<reference evidence="3 4" key="1">
    <citation type="submission" date="2019-02" db="EMBL/GenBank/DDBJ databases">
        <title>Deep-cultivation of Planctomycetes and their phenomic and genomic characterization uncovers novel biology.</title>
        <authorList>
            <person name="Wiegand S."/>
            <person name="Jogler M."/>
            <person name="Boedeker C."/>
            <person name="Pinto D."/>
            <person name="Vollmers J."/>
            <person name="Rivas-Marin E."/>
            <person name="Kohn T."/>
            <person name="Peeters S.H."/>
            <person name="Heuer A."/>
            <person name="Rast P."/>
            <person name="Oberbeckmann S."/>
            <person name="Bunk B."/>
            <person name="Jeske O."/>
            <person name="Meyerdierks A."/>
            <person name="Storesund J.E."/>
            <person name="Kallscheuer N."/>
            <person name="Luecker S."/>
            <person name="Lage O.M."/>
            <person name="Pohl T."/>
            <person name="Merkel B.J."/>
            <person name="Hornburger P."/>
            <person name="Mueller R.-W."/>
            <person name="Bruemmer F."/>
            <person name="Labrenz M."/>
            <person name="Spormann A.M."/>
            <person name="Op den Camp H."/>
            <person name="Overmann J."/>
            <person name="Amann R."/>
            <person name="Jetten M.S.M."/>
            <person name="Mascher T."/>
            <person name="Medema M.H."/>
            <person name="Devos D.P."/>
            <person name="Kaster A.-K."/>
            <person name="Ovreas L."/>
            <person name="Rohde M."/>
            <person name="Galperin M.Y."/>
            <person name="Jogler C."/>
        </authorList>
    </citation>
    <scope>NUCLEOTIDE SEQUENCE [LARGE SCALE GENOMIC DNA]</scope>
    <source>
        <strain evidence="3 4">Poly30</strain>
    </source>
</reference>
<dbReference type="Proteomes" id="UP000320390">
    <property type="component" value="Chromosome"/>
</dbReference>
<dbReference type="SUPFAM" id="SSF52096">
    <property type="entry name" value="ClpP/crotonase"/>
    <property type="match status" value="1"/>
</dbReference>
<dbReference type="Gene3D" id="1.10.12.10">
    <property type="entry name" value="Lyase 2-enoyl-coa Hydratase, Chain A, domain 2"/>
    <property type="match status" value="1"/>
</dbReference>
<dbReference type="RefSeq" id="WP_145202203.1">
    <property type="nucleotide sequence ID" value="NZ_CP036434.1"/>
</dbReference>
<dbReference type="InterPro" id="IPR029045">
    <property type="entry name" value="ClpP/crotonase-like_dom_sf"/>
</dbReference>
<evidence type="ECO:0000313" key="4">
    <source>
        <dbReference type="Proteomes" id="UP000320390"/>
    </source>
</evidence>
<accession>A0A518EXM8</accession>
<dbReference type="CDD" id="cd06558">
    <property type="entry name" value="crotonase-like"/>
    <property type="match status" value="1"/>
</dbReference>
<dbReference type="InterPro" id="IPR014748">
    <property type="entry name" value="Enoyl-CoA_hydra_C"/>
</dbReference>
<evidence type="ECO:0000313" key="3">
    <source>
        <dbReference type="EMBL" id="QDV08845.1"/>
    </source>
</evidence>
<keyword evidence="2 3" id="KW-0456">Lyase</keyword>
<dbReference type="Pfam" id="PF00378">
    <property type="entry name" value="ECH_1"/>
    <property type="match status" value="1"/>
</dbReference>
<proteinExistence type="inferred from homology"/>
<dbReference type="FunFam" id="1.10.12.10:FF:000001">
    <property type="entry name" value="Probable enoyl-CoA hydratase, mitochondrial"/>
    <property type="match status" value="1"/>
</dbReference>
<dbReference type="InterPro" id="IPR001753">
    <property type="entry name" value="Enoyl-CoA_hydra/iso"/>
</dbReference>
<comment type="similarity">
    <text evidence="1">Belongs to the enoyl-CoA hydratase/isomerase family.</text>
</comment>
<dbReference type="Gene3D" id="3.90.226.10">
    <property type="entry name" value="2-enoyl-CoA Hydratase, Chain A, domain 1"/>
    <property type="match status" value="1"/>
</dbReference>
<dbReference type="GO" id="GO:0006635">
    <property type="term" value="P:fatty acid beta-oxidation"/>
    <property type="evidence" value="ECO:0007669"/>
    <property type="project" value="TreeGrafter"/>
</dbReference>
<dbReference type="EMBL" id="CP036434">
    <property type="protein sequence ID" value="QDV08845.1"/>
    <property type="molecule type" value="Genomic_DNA"/>
</dbReference>
<gene>
    <name evidence="3" type="primary">fadB</name>
    <name evidence="3" type="ORF">Poly30_44000</name>
</gene>
<protein>
    <submittedName>
        <fullName evidence="3">Putative enoyl-CoA hydratase</fullName>
        <ecNumber evidence="3">4.2.1.17</ecNumber>
    </submittedName>
</protein>
<keyword evidence="4" id="KW-1185">Reference proteome</keyword>
<sequence length="278" mass="29584">MNLRETLNETSETLANGKVTYASAEGVALITLTNAPANGYSYEMMRDLDEAILRARFDAEIFVVVIAGAGEKFFCAGADISMLDAVTPTYKYAFCLHANETMLRLEHTPKLVIAALGGHCVGGGLEIAMAADLRYARRGSGKCGLPEVALGVLPGTGGTQRLARAVGASRAIELMADGTTFDYDRAEALGLINGQVDAASEDEFLDAILAKARGYCPPEKAGMSVGLIKRAVQSGVDLPLESGLALERELQQRLFQSEDAREGIAAFAQKRKATFQGK</sequence>
<dbReference type="GO" id="GO:0004300">
    <property type="term" value="F:enoyl-CoA hydratase activity"/>
    <property type="evidence" value="ECO:0007669"/>
    <property type="project" value="UniProtKB-EC"/>
</dbReference>
<dbReference type="PANTHER" id="PTHR11941:SF54">
    <property type="entry name" value="ENOYL-COA HYDRATASE, MITOCHONDRIAL"/>
    <property type="match status" value="1"/>
</dbReference>
<evidence type="ECO:0000256" key="1">
    <source>
        <dbReference type="ARBA" id="ARBA00005254"/>
    </source>
</evidence>
<evidence type="ECO:0000256" key="2">
    <source>
        <dbReference type="ARBA" id="ARBA00023239"/>
    </source>
</evidence>
<name>A0A518EXM8_9BACT</name>
<dbReference type="AlphaFoldDB" id="A0A518EXM8"/>
<dbReference type="PANTHER" id="PTHR11941">
    <property type="entry name" value="ENOYL-COA HYDRATASE-RELATED"/>
    <property type="match status" value="1"/>
</dbReference>
<dbReference type="EC" id="4.2.1.17" evidence="3"/>
<organism evidence="3 4">
    <name type="scientific">Saltatorellus ferox</name>
    <dbReference type="NCBI Taxonomy" id="2528018"/>
    <lineage>
        <taxon>Bacteria</taxon>
        <taxon>Pseudomonadati</taxon>
        <taxon>Planctomycetota</taxon>
        <taxon>Planctomycetia</taxon>
        <taxon>Planctomycetia incertae sedis</taxon>
        <taxon>Saltatorellus</taxon>
    </lineage>
</organism>